<evidence type="ECO:0000313" key="4">
    <source>
        <dbReference type="EMBL" id="MDJ1497554.1"/>
    </source>
</evidence>
<dbReference type="Proteomes" id="UP001228581">
    <property type="component" value="Unassembled WGS sequence"/>
</dbReference>
<dbReference type="EC" id="1.-.-.-" evidence="3"/>
<dbReference type="AlphaFoldDB" id="A0AAE3QP70"/>
<comment type="caution">
    <text evidence="3">The sequence shown here is derived from an EMBL/GenBank/DDBJ whole genome shotgun (WGS) entry which is preliminary data.</text>
</comment>
<dbReference type="EMBL" id="JASJOS010000004">
    <property type="protein sequence ID" value="MDJ1481010.1"/>
    <property type="molecule type" value="Genomic_DNA"/>
</dbReference>
<gene>
    <name evidence="3" type="ORF">QNI16_10995</name>
    <name evidence="4" type="ORF">QNI19_31735</name>
</gene>
<evidence type="ECO:0000313" key="3">
    <source>
        <dbReference type="EMBL" id="MDJ1481010.1"/>
    </source>
</evidence>
<feature type="region of interest" description="Disordered" evidence="1">
    <location>
        <begin position="133"/>
        <end position="166"/>
    </location>
</feature>
<feature type="chain" id="PRO_5042240644" evidence="2">
    <location>
        <begin position="26"/>
        <end position="218"/>
    </location>
</feature>
<evidence type="ECO:0000313" key="6">
    <source>
        <dbReference type="Proteomes" id="UP001241110"/>
    </source>
</evidence>
<accession>A0AAE3QP70</accession>
<keyword evidence="3" id="KW-0560">Oxidoreductase</keyword>
<dbReference type="RefSeq" id="WP_313978248.1">
    <property type="nucleotide sequence ID" value="NZ_JASJOR010000009.1"/>
</dbReference>
<keyword evidence="2" id="KW-0732">Signal</keyword>
<dbReference type="Pfam" id="PF13618">
    <property type="entry name" value="Gluconate_2-dh3"/>
    <property type="match status" value="1"/>
</dbReference>
<proteinExistence type="predicted"/>
<organism evidence="3 6">
    <name type="scientific">Xanthocytophaga flava</name>
    <dbReference type="NCBI Taxonomy" id="3048013"/>
    <lineage>
        <taxon>Bacteria</taxon>
        <taxon>Pseudomonadati</taxon>
        <taxon>Bacteroidota</taxon>
        <taxon>Cytophagia</taxon>
        <taxon>Cytophagales</taxon>
        <taxon>Rhodocytophagaceae</taxon>
        <taxon>Xanthocytophaga</taxon>
    </lineage>
</organism>
<dbReference type="EMBL" id="JASJOT010000033">
    <property type="protein sequence ID" value="MDJ1497554.1"/>
    <property type="molecule type" value="Genomic_DNA"/>
</dbReference>
<keyword evidence="5" id="KW-1185">Reference proteome</keyword>
<dbReference type="Proteomes" id="UP001241110">
    <property type="component" value="Unassembled WGS sequence"/>
</dbReference>
<dbReference type="GO" id="GO:0016491">
    <property type="term" value="F:oxidoreductase activity"/>
    <property type="evidence" value="ECO:0007669"/>
    <property type="project" value="UniProtKB-KW"/>
</dbReference>
<sequence>MNRRDAIARVAALMGTTLSAPTLLAVMEGCNSAATKETAALSFTPDTLALIGEIAETIIPKTGTPGAKEAGVADFIKLMLTDCYTDDDRQAFFEGLKDVDDKSQKAYSKSFVSLAANERNEVFKQVEKDALDERTKRDEEAKKEKERPKQGLDKEISEEKSESPKPKSPIFYFTMKDLTLLGYFTSEVGATQALAYVAIPGRYDGCVDLKPGQKAWVI</sequence>
<reference evidence="3 5" key="1">
    <citation type="submission" date="2023-05" db="EMBL/GenBank/DDBJ databases">
        <authorList>
            <person name="Zhang X."/>
        </authorList>
    </citation>
    <scope>NUCLEOTIDE SEQUENCE</scope>
    <source>
        <strain evidence="4 5">DM2B3-1</strain>
        <strain evidence="3">YF14B1</strain>
    </source>
</reference>
<evidence type="ECO:0000256" key="1">
    <source>
        <dbReference type="SAM" id="MobiDB-lite"/>
    </source>
</evidence>
<name>A0AAE3QP70_9BACT</name>
<evidence type="ECO:0000256" key="2">
    <source>
        <dbReference type="SAM" id="SignalP"/>
    </source>
</evidence>
<feature type="compositionally biased region" description="Basic and acidic residues" evidence="1">
    <location>
        <begin position="133"/>
        <end position="165"/>
    </location>
</feature>
<evidence type="ECO:0000313" key="5">
    <source>
        <dbReference type="Proteomes" id="UP001228581"/>
    </source>
</evidence>
<protein>
    <submittedName>
        <fullName evidence="3">Gluconate 2-dehydrogenase subunit 3 family protein</fullName>
        <ecNumber evidence="3">1.-.-.-</ecNumber>
    </submittedName>
</protein>
<feature type="signal peptide" evidence="2">
    <location>
        <begin position="1"/>
        <end position="25"/>
    </location>
</feature>
<dbReference type="InterPro" id="IPR027056">
    <property type="entry name" value="Gluconate_2DH_su3"/>
</dbReference>